<dbReference type="EMBL" id="CAJPIN010011028">
    <property type="protein sequence ID" value="CAG2059958.1"/>
    <property type="molecule type" value="Genomic_DNA"/>
</dbReference>
<protein>
    <submittedName>
        <fullName evidence="8">Uncharacterized protein</fullName>
    </submittedName>
</protein>
<evidence type="ECO:0000256" key="2">
    <source>
        <dbReference type="ARBA" id="ARBA00022692"/>
    </source>
</evidence>
<gene>
    <name evidence="8" type="ORF">TPAB3V08_LOCUS6916</name>
</gene>
<feature type="chain" id="PRO_5047203313" evidence="7">
    <location>
        <begin position="18"/>
        <end position="366"/>
    </location>
</feature>
<comment type="caution">
    <text evidence="8">The sequence shown here is derived from an EMBL/GenBank/DDBJ whole genome shotgun (WGS) entry which is preliminary data.</text>
</comment>
<evidence type="ECO:0000256" key="3">
    <source>
        <dbReference type="ARBA" id="ARBA00022989"/>
    </source>
</evidence>
<dbReference type="InterPro" id="IPR050382">
    <property type="entry name" value="MFS_Na/Anion_cotransporter"/>
</dbReference>
<evidence type="ECO:0000256" key="7">
    <source>
        <dbReference type="SAM" id="SignalP"/>
    </source>
</evidence>
<evidence type="ECO:0000256" key="4">
    <source>
        <dbReference type="ARBA" id="ARBA00023136"/>
    </source>
</evidence>
<keyword evidence="7" id="KW-0732">Signal</keyword>
<feature type="transmembrane region" description="Helical" evidence="6">
    <location>
        <begin position="156"/>
        <end position="178"/>
    </location>
</feature>
<feature type="transmembrane region" description="Helical" evidence="6">
    <location>
        <begin position="233"/>
        <end position="250"/>
    </location>
</feature>
<evidence type="ECO:0000313" key="9">
    <source>
        <dbReference type="Proteomes" id="UP001153148"/>
    </source>
</evidence>
<feature type="transmembrane region" description="Helical" evidence="6">
    <location>
        <begin position="57"/>
        <end position="79"/>
    </location>
</feature>
<feature type="region of interest" description="Disordered" evidence="5">
    <location>
        <begin position="345"/>
        <end position="366"/>
    </location>
</feature>
<reference evidence="8" key="1">
    <citation type="submission" date="2021-03" db="EMBL/GenBank/DDBJ databases">
        <authorList>
            <person name="Tran Van P."/>
        </authorList>
    </citation>
    <scope>NUCLEOTIDE SEQUENCE</scope>
</reference>
<dbReference type="InterPro" id="IPR036259">
    <property type="entry name" value="MFS_trans_sf"/>
</dbReference>
<keyword evidence="4 6" id="KW-0472">Membrane</keyword>
<sequence length="366" mass="40010">MAHVTGLLLFNLWPVLQDGPFPWDEPLQGLILSSYFWGYLVSQLPAGRMAEMFSAKWVLFVSALLNIVGCLLTPSFSYLHYSGLLVLRVLQGIGGGLSFPAMHVMIAKWAPPQERSVISSVIYADYALIFDEHVNQALVSWPPLVLRPLTHVNGPAGMALGTVISMLMTGAISAALGWEAKALKVPWVKILTSLSFWGILVAHICSNSGWYMMLIELPTYMNQILKFSIAKNALLSSMPFLIMWFFSIALSKSLDIARNKKYITTTTARKIATGIATLVPCVCLVAVSFIGCDRTGAVALMTVGTMAIGGMFSGFLSNHIDIAPNFAGENQRLVASCMANRFGRKDTKDGGKIPQGRDQERDGRSR</sequence>
<dbReference type="Proteomes" id="UP001153148">
    <property type="component" value="Unassembled WGS sequence"/>
</dbReference>
<feature type="signal peptide" evidence="7">
    <location>
        <begin position="1"/>
        <end position="17"/>
    </location>
</feature>
<organism evidence="8 9">
    <name type="scientific">Timema podura</name>
    <name type="common">Walking stick</name>
    <dbReference type="NCBI Taxonomy" id="61482"/>
    <lineage>
        <taxon>Eukaryota</taxon>
        <taxon>Metazoa</taxon>
        <taxon>Ecdysozoa</taxon>
        <taxon>Arthropoda</taxon>
        <taxon>Hexapoda</taxon>
        <taxon>Insecta</taxon>
        <taxon>Pterygota</taxon>
        <taxon>Neoptera</taxon>
        <taxon>Polyneoptera</taxon>
        <taxon>Phasmatodea</taxon>
        <taxon>Timematodea</taxon>
        <taxon>Timematoidea</taxon>
        <taxon>Timematidae</taxon>
        <taxon>Timema</taxon>
    </lineage>
</organism>
<evidence type="ECO:0000256" key="5">
    <source>
        <dbReference type="SAM" id="MobiDB-lite"/>
    </source>
</evidence>
<dbReference type="SUPFAM" id="SSF103473">
    <property type="entry name" value="MFS general substrate transporter"/>
    <property type="match status" value="1"/>
</dbReference>
<dbReference type="Gene3D" id="1.20.1250.20">
    <property type="entry name" value="MFS general substrate transporter like domains"/>
    <property type="match status" value="2"/>
</dbReference>
<feature type="transmembrane region" description="Helical" evidence="6">
    <location>
        <begin position="271"/>
        <end position="291"/>
    </location>
</feature>
<accession>A0ABN7NZ38</accession>
<evidence type="ECO:0000313" key="8">
    <source>
        <dbReference type="EMBL" id="CAG2059958.1"/>
    </source>
</evidence>
<keyword evidence="3 6" id="KW-1133">Transmembrane helix</keyword>
<proteinExistence type="predicted"/>
<dbReference type="PANTHER" id="PTHR11662:SF457">
    <property type="entry name" value="MAJOR FACILITATOR SUPERFAMILY TRANSPORTER 3"/>
    <property type="match status" value="1"/>
</dbReference>
<dbReference type="PANTHER" id="PTHR11662">
    <property type="entry name" value="SOLUTE CARRIER FAMILY 17"/>
    <property type="match status" value="1"/>
</dbReference>
<evidence type="ECO:0000256" key="1">
    <source>
        <dbReference type="ARBA" id="ARBA00004141"/>
    </source>
</evidence>
<name>A0ABN7NZ38_TIMPD</name>
<evidence type="ECO:0000256" key="6">
    <source>
        <dbReference type="SAM" id="Phobius"/>
    </source>
</evidence>
<feature type="transmembrane region" description="Helical" evidence="6">
    <location>
        <begin position="190"/>
        <end position="213"/>
    </location>
</feature>
<keyword evidence="9" id="KW-1185">Reference proteome</keyword>
<dbReference type="InterPro" id="IPR011701">
    <property type="entry name" value="MFS"/>
</dbReference>
<comment type="subcellular location">
    <subcellularLocation>
        <location evidence="1">Membrane</location>
        <topology evidence="1">Multi-pass membrane protein</topology>
    </subcellularLocation>
</comment>
<keyword evidence="2 6" id="KW-0812">Transmembrane</keyword>
<feature type="transmembrane region" description="Helical" evidence="6">
    <location>
        <begin position="297"/>
        <end position="316"/>
    </location>
</feature>
<dbReference type="Pfam" id="PF07690">
    <property type="entry name" value="MFS_1"/>
    <property type="match status" value="1"/>
</dbReference>